<reference evidence="2" key="1">
    <citation type="submission" date="2024-05" db="EMBL/GenBank/DDBJ databases">
        <authorList>
            <person name="Herbig A.F."/>
            <person name="Pendergrass E.L."/>
        </authorList>
    </citation>
    <scope>NUCLEOTIDE SEQUENCE</scope>
</reference>
<name>A0AAU8BDL4_9CAUD</name>
<evidence type="ECO:0000313" key="2">
    <source>
        <dbReference type="EMBL" id="XCD09709.1"/>
    </source>
</evidence>
<sequence length="53" mass="6247">MMDLFFKLKVIDQIISWALPLLIVTITIVWVLVSAAIETYEEKKAKRRRNKGR</sequence>
<evidence type="ECO:0008006" key="3">
    <source>
        <dbReference type="Google" id="ProtNLM"/>
    </source>
</evidence>
<keyword evidence="1" id="KW-1133">Transmembrane helix</keyword>
<proteinExistence type="predicted"/>
<dbReference type="EMBL" id="PP819608">
    <property type="protein sequence ID" value="XCD09709.1"/>
    <property type="molecule type" value="Genomic_DNA"/>
</dbReference>
<keyword evidence="1" id="KW-0812">Transmembrane</keyword>
<keyword evidence="1" id="KW-0472">Membrane</keyword>
<accession>A0AAU8BDL4</accession>
<feature type="transmembrane region" description="Helical" evidence="1">
    <location>
        <begin position="14"/>
        <end position="40"/>
    </location>
</feature>
<protein>
    <recommendedName>
        <fullName evidence="3">Holin</fullName>
    </recommendedName>
</protein>
<gene>
    <name evidence="2" type="ORF">Adastra164</name>
</gene>
<organism evidence="2">
    <name type="scientific">Bacillus phage Adastra</name>
    <dbReference type="NCBI Taxonomy" id="3143958"/>
    <lineage>
        <taxon>Viruses</taxon>
        <taxon>Duplodnaviria</taxon>
        <taxon>Heunggongvirae</taxon>
        <taxon>Uroviricota</taxon>
        <taxon>Caudoviricetes</taxon>
        <taxon>Herelleviridae</taxon>
        <taxon>Spounavirinae</taxon>
        <taxon>Okubovirus</taxon>
    </lineage>
</organism>
<evidence type="ECO:0000256" key="1">
    <source>
        <dbReference type="SAM" id="Phobius"/>
    </source>
</evidence>